<feature type="region of interest" description="Disordered" evidence="2">
    <location>
        <begin position="817"/>
        <end position="875"/>
    </location>
</feature>
<dbReference type="InterPro" id="IPR036291">
    <property type="entry name" value="NAD(P)-bd_dom_sf"/>
</dbReference>
<dbReference type="SUPFAM" id="SSF53223">
    <property type="entry name" value="Aminoacid dehydrogenase-like, N-terminal domain"/>
    <property type="match status" value="1"/>
</dbReference>
<feature type="domain" description="Tetrahydrofolate dehydrogenase/cyclohydrolase catalytic" evidence="3">
    <location>
        <begin position="26"/>
        <end position="135"/>
    </location>
</feature>
<name>A0ABR4P2P5_9HELO</name>
<dbReference type="Pfam" id="PF02882">
    <property type="entry name" value="THF_DHG_CYH_C"/>
    <property type="match status" value="1"/>
</dbReference>
<feature type="domain" description="Tetrahydrofolate dehydrogenase/cyclohydrolase NAD(P)-binding" evidence="4">
    <location>
        <begin position="164"/>
        <end position="224"/>
    </location>
</feature>
<dbReference type="InterPro" id="IPR020631">
    <property type="entry name" value="THF_DH/CycHdrlase_NAD-bd_dom"/>
</dbReference>
<feature type="region of interest" description="Disordered" evidence="2">
    <location>
        <begin position="563"/>
        <end position="611"/>
    </location>
</feature>
<dbReference type="InterPro" id="IPR035812">
    <property type="entry name" value="m-THF_DH_NAD-bd"/>
</dbReference>
<gene>
    <name evidence="5" type="ORF">PVAG01_10593</name>
</gene>
<feature type="compositionally biased region" description="Basic and acidic residues" evidence="2">
    <location>
        <begin position="483"/>
        <end position="493"/>
    </location>
</feature>
<dbReference type="PRINTS" id="PR00085">
    <property type="entry name" value="THFDHDRGNASE"/>
</dbReference>
<dbReference type="Gene3D" id="3.40.50.10860">
    <property type="entry name" value="Leucine Dehydrogenase, chain A, domain 1"/>
    <property type="match status" value="1"/>
</dbReference>
<comment type="caution">
    <text evidence="5">The sequence shown here is derived from an EMBL/GenBank/DDBJ whole genome shotgun (WGS) entry which is preliminary data.</text>
</comment>
<evidence type="ECO:0000313" key="5">
    <source>
        <dbReference type="EMBL" id="KAL3417583.1"/>
    </source>
</evidence>
<dbReference type="InterPro" id="IPR000672">
    <property type="entry name" value="THF_DH/CycHdrlase"/>
</dbReference>
<keyword evidence="6" id="KW-1185">Reference proteome</keyword>
<proteinExistence type="predicted"/>
<evidence type="ECO:0000259" key="4">
    <source>
        <dbReference type="Pfam" id="PF02882"/>
    </source>
</evidence>
<keyword evidence="1" id="KW-0554">One-carbon metabolism</keyword>
<feature type="region of interest" description="Disordered" evidence="2">
    <location>
        <begin position="475"/>
        <end position="550"/>
    </location>
</feature>
<feature type="compositionally biased region" description="Basic and acidic residues" evidence="2">
    <location>
        <begin position="513"/>
        <end position="529"/>
    </location>
</feature>
<dbReference type="EMBL" id="JBFCZG010000010">
    <property type="protein sequence ID" value="KAL3417583.1"/>
    <property type="molecule type" value="Genomic_DNA"/>
</dbReference>
<feature type="compositionally biased region" description="Polar residues" evidence="2">
    <location>
        <begin position="530"/>
        <end position="546"/>
    </location>
</feature>
<sequence length="875" mass="95798">MASAQVPATLAPSGSKPTPNCKVILANTIAKPFLEEIRNALSPESNNHRPKLVGFLATEDEGSQIYADYTAKTCTENAVEYELRRVRPEDLENEIVKANEDANVNGIMVYYPIFPQETRRDQYLQSVVCPQKDVEGLCHRYLFNMYQNVRFLDPPMNQMKSILPCTPLAIIKVLEYTQVYNPTLAYGNRLYGKVITVINRSEVVGRPLAALLANDGATVYSVDITGIQVFSRGDGIQQASHDCHHSNRKIEDVLPLSDVVVSGVPSKAYQVPLKYLKAGSICINFANDKNFGPGVKDKASIYVPAIGKVTIAILLRNICRLVQIQRDLEVRTFLTPFSNDDLVWQLFYAYENGYPTYPVDVYGRKLSSQEITRESNTAQGRGTEEYAEDTMVQSTMYPQERGIEECTEDTAVQSTMYSPPPDAEHSGSSSELVWSLENRLHEPHPLFKPCYLGLDNHSVEQGPSSELLGSNKRTFSQISSNHPKGDRQDHEVMSGENTKKKKKYKIALLLPEDSTKDRVSKEQVHHNEDSSSVATSETQTIPTFTPNGDGKYALSGSKINSVPVGVPGMNTRTQVTDNSQTMGQSSANTSSPASMDSQPSPQLSTHVQPTPNIQPLPTLYFTVGSRESLRIFNCMGLRFSVVMDRNFVLPADYVPPRFEPGGPGGGGYWVRNGCVVASPPKQAFRSGGKPDPAHVAEFRQVLPVLYATGEMVGTIAQVCQTLGGDIHGDARHNFARQSQILRSLKNHPQHSRADIARNAFAANLAGSVSPPTLAPVAPAPTPMTATLGDQDVGAIATQGGSVQTRDAHLVMAPRHSNTAQGGFSIDPAPSFSDSPGNSNGPVNYTSDSDGARQNSAPEPIYEKDAEYEDHVYQWA</sequence>
<dbReference type="CDD" id="cd01079">
    <property type="entry name" value="NAD_bind_m-THF_DH"/>
    <property type="match status" value="1"/>
</dbReference>
<evidence type="ECO:0000259" key="3">
    <source>
        <dbReference type="Pfam" id="PF00763"/>
    </source>
</evidence>
<organism evidence="5 6">
    <name type="scientific">Phlyctema vagabunda</name>
    <dbReference type="NCBI Taxonomy" id="108571"/>
    <lineage>
        <taxon>Eukaryota</taxon>
        <taxon>Fungi</taxon>
        <taxon>Dikarya</taxon>
        <taxon>Ascomycota</taxon>
        <taxon>Pezizomycotina</taxon>
        <taxon>Leotiomycetes</taxon>
        <taxon>Helotiales</taxon>
        <taxon>Dermateaceae</taxon>
        <taxon>Phlyctema</taxon>
    </lineage>
</organism>
<dbReference type="PANTHER" id="PTHR48099:SF3">
    <property type="entry name" value="METHYLENETETRAHYDROFOLATE DEHYDROGENASE [NAD(+)]"/>
    <property type="match status" value="1"/>
</dbReference>
<feature type="compositionally biased region" description="Basic and acidic residues" evidence="2">
    <location>
        <begin position="860"/>
        <end position="875"/>
    </location>
</feature>
<dbReference type="SUPFAM" id="SSF51735">
    <property type="entry name" value="NAD(P)-binding Rossmann-fold domains"/>
    <property type="match status" value="1"/>
</dbReference>
<dbReference type="InterPro" id="IPR020630">
    <property type="entry name" value="THF_DH/CycHdrlase_cat_dom"/>
</dbReference>
<dbReference type="Proteomes" id="UP001629113">
    <property type="component" value="Unassembled WGS sequence"/>
</dbReference>
<accession>A0ABR4P2P5</accession>
<evidence type="ECO:0000256" key="1">
    <source>
        <dbReference type="ARBA" id="ARBA00022563"/>
    </source>
</evidence>
<reference evidence="5 6" key="1">
    <citation type="submission" date="2024-06" db="EMBL/GenBank/DDBJ databases">
        <title>Complete genome of Phlyctema vagabunda strain 19-DSS-EL-015.</title>
        <authorList>
            <person name="Fiorenzani C."/>
        </authorList>
    </citation>
    <scope>NUCLEOTIDE SEQUENCE [LARGE SCALE GENOMIC DNA]</scope>
    <source>
        <strain evidence="5 6">19-DSS-EL-015</strain>
    </source>
</reference>
<evidence type="ECO:0000256" key="2">
    <source>
        <dbReference type="SAM" id="MobiDB-lite"/>
    </source>
</evidence>
<dbReference type="Gene3D" id="3.40.50.720">
    <property type="entry name" value="NAD(P)-binding Rossmann-like Domain"/>
    <property type="match status" value="1"/>
</dbReference>
<feature type="compositionally biased region" description="Polar residues" evidence="2">
    <location>
        <begin position="570"/>
        <end position="611"/>
    </location>
</feature>
<dbReference type="Pfam" id="PF00763">
    <property type="entry name" value="THF_DHG_CYH"/>
    <property type="match status" value="1"/>
</dbReference>
<protein>
    <submittedName>
        <fullName evidence="5">Tetrahydrofolate dehydrogenase/cyclohydrolase</fullName>
    </submittedName>
</protein>
<dbReference type="PANTHER" id="PTHR48099">
    <property type="entry name" value="C-1-TETRAHYDROFOLATE SYNTHASE, CYTOPLASMIC-RELATED"/>
    <property type="match status" value="1"/>
</dbReference>
<dbReference type="InterPro" id="IPR046346">
    <property type="entry name" value="Aminoacid_DH-like_N_sf"/>
</dbReference>
<evidence type="ECO:0000313" key="6">
    <source>
        <dbReference type="Proteomes" id="UP001629113"/>
    </source>
</evidence>
<feature type="compositionally biased region" description="Polar residues" evidence="2">
    <location>
        <begin position="831"/>
        <end position="856"/>
    </location>
</feature>